<name>A0A1M5CUP6_9ACTN</name>
<feature type="transmembrane region" description="Helical" evidence="5">
    <location>
        <begin position="198"/>
        <end position="216"/>
    </location>
</feature>
<keyword evidence="2 5" id="KW-0812">Transmembrane</keyword>
<reference evidence="7 8" key="1">
    <citation type="submission" date="2016-11" db="EMBL/GenBank/DDBJ databases">
        <authorList>
            <person name="Jaros S."/>
            <person name="Januszkiewicz K."/>
            <person name="Wedrychowicz H."/>
        </authorList>
    </citation>
    <scope>NUCLEOTIDE SEQUENCE [LARGE SCALE GENOMIC DNA]</scope>
    <source>
        <strain evidence="7 8">DSM 45408</strain>
    </source>
</reference>
<dbReference type="PANTHER" id="PTHR23530">
    <property type="entry name" value="TRANSPORT PROTEIN-RELATED"/>
    <property type="match status" value="1"/>
</dbReference>
<feature type="transmembrane region" description="Helical" evidence="5">
    <location>
        <begin position="344"/>
        <end position="364"/>
    </location>
</feature>
<feature type="transmembrane region" description="Helical" evidence="5">
    <location>
        <begin position="286"/>
        <end position="305"/>
    </location>
</feature>
<evidence type="ECO:0000256" key="4">
    <source>
        <dbReference type="ARBA" id="ARBA00023136"/>
    </source>
</evidence>
<proteinExistence type="predicted"/>
<sequence>MAWTALSGLAPVYPLYALLFLDTGLTEPQVSALFALWSLTALVAEVPTGVLADRWSRRGALVLGGVLEAVGFVLWTVTPGLAGFAAGFVVWGVGGALVSGAAEALVYDGLAAAGAEDAYVRVNGAMTAAELLVQVPTAVLAGLLVQAGGYALVGWVSVGTCLAAAGLATRFPEPPRTADDDGPEVPLRTAVGTALRRPGVLLAVAAVALLGSLDAIEEYFPLMARDQGVPTAVVPAAVLVVALTGAAGAALAGRAARLPSRALPLLLLASAVLLAAGALADGLPAVAAVAVSYGLYLAVLVVGEARLQERLPAAVRATVTSVAGLGIELGALLVFAAWALDGALAVAVLFALVAAVTSSAFRPTPRPGAVPDRR</sequence>
<gene>
    <name evidence="7" type="ORF">SAMN05444351_0100</name>
</gene>
<evidence type="ECO:0000256" key="1">
    <source>
        <dbReference type="ARBA" id="ARBA00004651"/>
    </source>
</evidence>
<dbReference type="AlphaFoldDB" id="A0A1M5CUP6"/>
<evidence type="ECO:0000259" key="6">
    <source>
        <dbReference type="PROSITE" id="PS50850"/>
    </source>
</evidence>
<accession>A0A1M5CUP6</accession>
<dbReference type="InterPro" id="IPR053160">
    <property type="entry name" value="MFS_DHA3_Transporter"/>
</dbReference>
<dbReference type="SUPFAM" id="SSF103473">
    <property type="entry name" value="MFS general substrate transporter"/>
    <property type="match status" value="1"/>
</dbReference>
<feature type="transmembrane region" description="Helical" evidence="5">
    <location>
        <begin position="30"/>
        <end position="52"/>
    </location>
</feature>
<feature type="transmembrane region" description="Helical" evidence="5">
    <location>
        <begin position="59"/>
        <end position="78"/>
    </location>
</feature>
<feature type="transmembrane region" description="Helical" evidence="5">
    <location>
        <begin position="317"/>
        <end position="338"/>
    </location>
</feature>
<keyword evidence="3 5" id="KW-1133">Transmembrane helix</keyword>
<dbReference type="PANTHER" id="PTHR23530:SF1">
    <property type="entry name" value="PERMEASE, MAJOR FACILITATOR SUPERFAMILY-RELATED"/>
    <property type="match status" value="1"/>
</dbReference>
<evidence type="ECO:0000256" key="5">
    <source>
        <dbReference type="SAM" id="Phobius"/>
    </source>
</evidence>
<comment type="subcellular location">
    <subcellularLocation>
        <location evidence="1">Cell membrane</location>
        <topology evidence="1">Multi-pass membrane protein</topology>
    </subcellularLocation>
</comment>
<feature type="transmembrane region" description="Helical" evidence="5">
    <location>
        <begin position="263"/>
        <end position="280"/>
    </location>
</feature>
<feature type="transmembrane region" description="Helical" evidence="5">
    <location>
        <begin position="228"/>
        <end position="251"/>
    </location>
</feature>
<evidence type="ECO:0000313" key="8">
    <source>
        <dbReference type="Proteomes" id="UP000184471"/>
    </source>
</evidence>
<keyword evidence="8" id="KW-1185">Reference proteome</keyword>
<feature type="domain" description="Major facilitator superfamily (MFS) profile" evidence="6">
    <location>
        <begin position="1"/>
        <end position="366"/>
    </location>
</feature>
<feature type="transmembrane region" description="Helical" evidence="5">
    <location>
        <begin position="84"/>
        <end position="106"/>
    </location>
</feature>
<dbReference type="InterPro" id="IPR020846">
    <property type="entry name" value="MFS_dom"/>
</dbReference>
<dbReference type="Gene3D" id="1.20.1250.20">
    <property type="entry name" value="MFS general substrate transporter like domains"/>
    <property type="match status" value="1"/>
</dbReference>
<dbReference type="InterPro" id="IPR011701">
    <property type="entry name" value="MFS"/>
</dbReference>
<dbReference type="GO" id="GO:0005886">
    <property type="term" value="C:plasma membrane"/>
    <property type="evidence" value="ECO:0007669"/>
    <property type="project" value="UniProtKB-SubCell"/>
</dbReference>
<dbReference type="RefSeq" id="WP_073417824.1">
    <property type="nucleotide sequence ID" value="NZ_FQVX01000001.1"/>
</dbReference>
<evidence type="ECO:0000256" key="3">
    <source>
        <dbReference type="ARBA" id="ARBA00022989"/>
    </source>
</evidence>
<evidence type="ECO:0000313" key="7">
    <source>
        <dbReference type="EMBL" id="SHF58444.1"/>
    </source>
</evidence>
<dbReference type="OrthoDB" id="350307at2"/>
<feature type="transmembrane region" description="Helical" evidence="5">
    <location>
        <begin position="150"/>
        <end position="168"/>
    </location>
</feature>
<evidence type="ECO:0000256" key="2">
    <source>
        <dbReference type="ARBA" id="ARBA00022692"/>
    </source>
</evidence>
<dbReference type="STRING" id="1070870.SAMN05444351_0100"/>
<dbReference type="GO" id="GO:0022857">
    <property type="term" value="F:transmembrane transporter activity"/>
    <property type="evidence" value="ECO:0007669"/>
    <property type="project" value="InterPro"/>
</dbReference>
<protein>
    <submittedName>
        <fullName evidence="7">Predicted arabinose efflux permease, MFS family</fullName>
    </submittedName>
</protein>
<feature type="transmembrane region" description="Helical" evidence="5">
    <location>
        <begin position="118"/>
        <end position="144"/>
    </location>
</feature>
<dbReference type="Proteomes" id="UP000184471">
    <property type="component" value="Unassembled WGS sequence"/>
</dbReference>
<keyword evidence="4 5" id="KW-0472">Membrane</keyword>
<dbReference type="PROSITE" id="PS50850">
    <property type="entry name" value="MFS"/>
    <property type="match status" value="1"/>
</dbReference>
<dbReference type="Pfam" id="PF07690">
    <property type="entry name" value="MFS_1"/>
    <property type="match status" value="1"/>
</dbReference>
<dbReference type="InterPro" id="IPR036259">
    <property type="entry name" value="MFS_trans_sf"/>
</dbReference>
<organism evidence="7 8">
    <name type="scientific">Geodermatophilus nigrescens</name>
    <dbReference type="NCBI Taxonomy" id="1070870"/>
    <lineage>
        <taxon>Bacteria</taxon>
        <taxon>Bacillati</taxon>
        <taxon>Actinomycetota</taxon>
        <taxon>Actinomycetes</taxon>
        <taxon>Geodermatophilales</taxon>
        <taxon>Geodermatophilaceae</taxon>
        <taxon>Geodermatophilus</taxon>
    </lineage>
</organism>
<dbReference type="EMBL" id="FQVX01000001">
    <property type="protein sequence ID" value="SHF58444.1"/>
    <property type="molecule type" value="Genomic_DNA"/>
</dbReference>